<name>A0A427AWT0_ENSVE</name>
<dbReference type="AlphaFoldDB" id="A0A427AWT0"/>
<sequence length="78" mass="9110">MRKTSQDPNGTESKTKKKQQRMKEREEIEPKSPRNRPQGRGLRTLERGDLRFQMREKVAAFEEAGRLRPDERSNAAKG</sequence>
<comment type="caution">
    <text evidence="2">The sequence shown here is derived from an EMBL/GenBank/DDBJ whole genome shotgun (WGS) entry which is preliminary data.</text>
</comment>
<protein>
    <submittedName>
        <fullName evidence="2">Uncharacterized protein</fullName>
    </submittedName>
</protein>
<organism evidence="2 3">
    <name type="scientific">Ensete ventricosum</name>
    <name type="common">Abyssinian banana</name>
    <name type="synonym">Musa ensete</name>
    <dbReference type="NCBI Taxonomy" id="4639"/>
    <lineage>
        <taxon>Eukaryota</taxon>
        <taxon>Viridiplantae</taxon>
        <taxon>Streptophyta</taxon>
        <taxon>Embryophyta</taxon>
        <taxon>Tracheophyta</taxon>
        <taxon>Spermatophyta</taxon>
        <taxon>Magnoliopsida</taxon>
        <taxon>Liliopsida</taxon>
        <taxon>Zingiberales</taxon>
        <taxon>Musaceae</taxon>
        <taxon>Ensete</taxon>
    </lineage>
</organism>
<evidence type="ECO:0000256" key="1">
    <source>
        <dbReference type="SAM" id="MobiDB-lite"/>
    </source>
</evidence>
<evidence type="ECO:0000313" key="2">
    <source>
        <dbReference type="EMBL" id="RRT80703.1"/>
    </source>
</evidence>
<accession>A0A427AWT0</accession>
<feature type="compositionally biased region" description="Basic and acidic residues" evidence="1">
    <location>
        <begin position="21"/>
        <end position="32"/>
    </location>
</feature>
<reference evidence="2 3" key="1">
    <citation type="journal article" date="2014" name="Agronomy (Basel)">
        <title>A Draft Genome Sequence for Ensete ventricosum, the Drought-Tolerant Tree Against Hunger.</title>
        <authorList>
            <person name="Harrison J."/>
            <person name="Moore K.A."/>
            <person name="Paszkiewicz K."/>
            <person name="Jones T."/>
            <person name="Grant M."/>
            <person name="Ambacheew D."/>
            <person name="Muzemil S."/>
            <person name="Studholme D.J."/>
        </authorList>
    </citation>
    <scope>NUCLEOTIDE SEQUENCE [LARGE SCALE GENOMIC DNA]</scope>
</reference>
<gene>
    <name evidence="2" type="ORF">B296_00002145</name>
</gene>
<feature type="compositionally biased region" description="Polar residues" evidence="1">
    <location>
        <begin position="1"/>
        <end position="11"/>
    </location>
</feature>
<proteinExistence type="predicted"/>
<feature type="region of interest" description="Disordered" evidence="1">
    <location>
        <begin position="1"/>
        <end position="50"/>
    </location>
</feature>
<dbReference type="EMBL" id="AMZH03001080">
    <property type="protein sequence ID" value="RRT80703.1"/>
    <property type="molecule type" value="Genomic_DNA"/>
</dbReference>
<evidence type="ECO:0000313" key="3">
    <source>
        <dbReference type="Proteomes" id="UP000287651"/>
    </source>
</evidence>
<dbReference type="Proteomes" id="UP000287651">
    <property type="component" value="Unassembled WGS sequence"/>
</dbReference>